<comment type="caution">
    <text evidence="4">The sequence shown here is derived from an EMBL/GenBank/DDBJ whole genome shotgun (WGS) entry which is preliminary data.</text>
</comment>
<keyword evidence="1" id="KW-0479">Metal-binding</keyword>
<feature type="compositionally biased region" description="Low complexity" evidence="2">
    <location>
        <begin position="376"/>
        <end position="409"/>
    </location>
</feature>
<keyword evidence="1" id="KW-0863">Zinc-finger</keyword>
<dbReference type="Gene3D" id="3.30.1370.210">
    <property type="match status" value="1"/>
</dbReference>
<keyword evidence="5" id="KW-1185">Reference proteome</keyword>
<dbReference type="STRING" id="71784.A0A1Y2ARB5"/>
<feature type="domain" description="C3H1-type" evidence="3">
    <location>
        <begin position="523"/>
        <end position="551"/>
    </location>
</feature>
<protein>
    <recommendedName>
        <fullName evidence="3">C3H1-type domain-containing protein</fullName>
    </recommendedName>
</protein>
<feature type="region of interest" description="Disordered" evidence="2">
    <location>
        <begin position="1"/>
        <end position="21"/>
    </location>
</feature>
<dbReference type="PANTHER" id="PTHR37543:SF1">
    <property type="entry name" value="CCCH ZINC FINGER DNA BINDING PROTEIN (AFU_ORTHOLOGUE AFUA_5G12760)"/>
    <property type="match status" value="1"/>
</dbReference>
<dbReference type="InterPro" id="IPR000571">
    <property type="entry name" value="Znf_CCCH"/>
</dbReference>
<dbReference type="EMBL" id="MCFC01000061">
    <property type="protein sequence ID" value="ORY25091.1"/>
    <property type="molecule type" value="Genomic_DNA"/>
</dbReference>
<dbReference type="PROSITE" id="PS50103">
    <property type="entry name" value="ZF_C3H1"/>
    <property type="match status" value="2"/>
</dbReference>
<feature type="region of interest" description="Disordered" evidence="2">
    <location>
        <begin position="360"/>
        <end position="433"/>
    </location>
</feature>
<name>A0A1Y2ARB5_9TREE</name>
<dbReference type="InParanoid" id="A0A1Y2ARB5"/>
<evidence type="ECO:0000256" key="2">
    <source>
        <dbReference type="SAM" id="MobiDB-lite"/>
    </source>
</evidence>
<organism evidence="4 5">
    <name type="scientific">Naematelia encephala</name>
    <dbReference type="NCBI Taxonomy" id="71784"/>
    <lineage>
        <taxon>Eukaryota</taxon>
        <taxon>Fungi</taxon>
        <taxon>Dikarya</taxon>
        <taxon>Basidiomycota</taxon>
        <taxon>Agaricomycotina</taxon>
        <taxon>Tremellomycetes</taxon>
        <taxon>Tremellales</taxon>
        <taxon>Naemateliaceae</taxon>
        <taxon>Naematelia</taxon>
    </lineage>
</organism>
<feature type="zinc finger region" description="C3H1-type" evidence="1">
    <location>
        <begin position="523"/>
        <end position="551"/>
    </location>
</feature>
<accession>A0A1Y2ARB5</accession>
<keyword evidence="1" id="KW-0862">Zinc</keyword>
<dbReference type="AlphaFoldDB" id="A0A1Y2ARB5"/>
<dbReference type="OrthoDB" id="2270193at2759"/>
<sequence length="596" mass="65150">MNYEFPNKSNIEYPLPPPSATHSINHYNQALPPLTPVVNQNQNQNQKYAPAPRELPIQYTAAANVPHDPSTQVAVHLLAISDLIKPIVAQNHELIGLRKEVDLWKSEWSRSEADRKHLDAELRSIKSKPNFQPPRPSGPTFSAVLIDGNGHIFQDEFLQAGFAGGQRAAQALLSALPSIGDHIDPSMSPVSAELVLDTNGTVLSGSPHRLPPAPRALGSTVVQIFLNKSGLGTTLTKIGTLPSWGVYESFWQGFSASHELFTVVDVGPGKEATDIKIREHLRLYTRNAQCELVLLGTAHDNGYANVLSSLKAESRLSKLLLLKGYHDLAQGLKPYSSVVISIPGLFRTTRLPSIPASFASAVGQPTPSSPAKKKNNSINNNNSSNSNSSGNNNNSNNNSNNNNSNNNSNHKPDPIEVPLPPASSLGSSDGDSFEWADLDKAKLSPKDEDWKEAGKKKTKKDKKEEKTKGKSGSVNIGGTVRNLKPRPCHAHYLGPRGCKTGDRCQYGHNYKLNKGQMEELTILTKQMLCPYIVEGKCHFSDDECVYGHKCPRGRHCPFNEDCRFAVLPDAHDIDDDDQDQDQALSDTDQALAKLDI</sequence>
<evidence type="ECO:0000256" key="1">
    <source>
        <dbReference type="PROSITE-ProRule" id="PRU00723"/>
    </source>
</evidence>
<feature type="compositionally biased region" description="Basic and acidic residues" evidence="2">
    <location>
        <begin position="445"/>
        <end position="468"/>
    </location>
</feature>
<dbReference type="PANTHER" id="PTHR37543">
    <property type="entry name" value="CCCH ZINC FINGER DNA BINDING PROTEIN (AFU_ORTHOLOGUE AFUA_5G12760)"/>
    <property type="match status" value="1"/>
</dbReference>
<evidence type="ECO:0000313" key="5">
    <source>
        <dbReference type="Proteomes" id="UP000193986"/>
    </source>
</evidence>
<dbReference type="GO" id="GO:0008270">
    <property type="term" value="F:zinc ion binding"/>
    <property type="evidence" value="ECO:0007669"/>
    <property type="project" value="UniProtKB-KW"/>
</dbReference>
<evidence type="ECO:0000259" key="3">
    <source>
        <dbReference type="PROSITE" id="PS50103"/>
    </source>
</evidence>
<gene>
    <name evidence="4" type="ORF">BCR39DRAFT_545280</name>
</gene>
<dbReference type="InterPro" id="IPR057683">
    <property type="entry name" value="DUF7923"/>
</dbReference>
<evidence type="ECO:0000313" key="4">
    <source>
        <dbReference type="EMBL" id="ORY25091.1"/>
    </source>
</evidence>
<reference evidence="4 5" key="1">
    <citation type="submission" date="2016-07" db="EMBL/GenBank/DDBJ databases">
        <title>Pervasive Adenine N6-methylation of Active Genes in Fungi.</title>
        <authorList>
            <consortium name="DOE Joint Genome Institute"/>
            <person name="Mondo S.J."/>
            <person name="Dannebaum R.O."/>
            <person name="Kuo R.C."/>
            <person name="Labutti K."/>
            <person name="Haridas S."/>
            <person name="Kuo A."/>
            <person name="Salamov A."/>
            <person name="Ahrendt S.R."/>
            <person name="Lipzen A."/>
            <person name="Sullivan W."/>
            <person name="Andreopoulos W.B."/>
            <person name="Clum A."/>
            <person name="Lindquist E."/>
            <person name="Daum C."/>
            <person name="Ramamoorthy G.K."/>
            <person name="Gryganskyi A."/>
            <person name="Culley D."/>
            <person name="Magnuson J.K."/>
            <person name="James T.Y."/>
            <person name="O'Malley M.A."/>
            <person name="Stajich J.E."/>
            <person name="Spatafora J.W."/>
            <person name="Visel A."/>
            <person name="Grigoriev I.V."/>
        </authorList>
    </citation>
    <scope>NUCLEOTIDE SEQUENCE [LARGE SCALE GENOMIC DNA]</scope>
    <source>
        <strain evidence="4 5">68-887.2</strain>
    </source>
</reference>
<dbReference type="InterPro" id="IPR057654">
    <property type="entry name" value="Znf-CCCH_tandem"/>
</dbReference>
<feature type="region of interest" description="Disordered" evidence="2">
    <location>
        <begin position="445"/>
        <end position="481"/>
    </location>
</feature>
<dbReference type="Proteomes" id="UP000193986">
    <property type="component" value="Unassembled WGS sequence"/>
</dbReference>
<dbReference type="Pfam" id="PF25543">
    <property type="entry name" value="zf-CCCH_tandem"/>
    <property type="match status" value="1"/>
</dbReference>
<feature type="domain" description="C3H1-type" evidence="3">
    <location>
        <begin position="482"/>
        <end position="511"/>
    </location>
</feature>
<proteinExistence type="predicted"/>
<dbReference type="Pfam" id="PF25540">
    <property type="entry name" value="DUF7923"/>
    <property type="match status" value="2"/>
</dbReference>
<feature type="zinc finger region" description="C3H1-type" evidence="1">
    <location>
        <begin position="482"/>
        <end position="511"/>
    </location>
</feature>